<dbReference type="AlphaFoldDB" id="A0A915CS45"/>
<protein>
    <submittedName>
        <fullName evidence="2">Transposase</fullName>
    </submittedName>
</protein>
<dbReference type="PANTHER" id="PTHR47163">
    <property type="entry name" value="DDE_TNP_IS1595 DOMAIN-CONTAINING PROTEIN"/>
    <property type="match status" value="1"/>
</dbReference>
<dbReference type="PANTHER" id="PTHR47163:SF2">
    <property type="entry name" value="SI:DKEY-17M8.2"/>
    <property type="match status" value="1"/>
</dbReference>
<accession>A0A915CS45</accession>
<name>A0A915CS45_9BILA</name>
<proteinExistence type="predicted"/>
<reference evidence="2" key="1">
    <citation type="submission" date="2022-11" db="UniProtKB">
        <authorList>
            <consortium name="WormBaseParasite"/>
        </authorList>
    </citation>
    <scope>IDENTIFICATION</scope>
</reference>
<organism evidence="1 2">
    <name type="scientific">Ditylenchus dipsaci</name>
    <dbReference type="NCBI Taxonomy" id="166011"/>
    <lineage>
        <taxon>Eukaryota</taxon>
        <taxon>Metazoa</taxon>
        <taxon>Ecdysozoa</taxon>
        <taxon>Nematoda</taxon>
        <taxon>Chromadorea</taxon>
        <taxon>Rhabditida</taxon>
        <taxon>Tylenchina</taxon>
        <taxon>Tylenchomorpha</taxon>
        <taxon>Sphaerularioidea</taxon>
        <taxon>Anguinidae</taxon>
        <taxon>Anguininae</taxon>
        <taxon>Ditylenchus</taxon>
    </lineage>
</organism>
<evidence type="ECO:0000313" key="2">
    <source>
        <dbReference type="WBParaSite" id="jg11621"/>
    </source>
</evidence>
<evidence type="ECO:0000313" key="1">
    <source>
        <dbReference type="Proteomes" id="UP000887574"/>
    </source>
</evidence>
<dbReference type="InterPro" id="IPR053164">
    <property type="entry name" value="IS1016-like_transposase"/>
</dbReference>
<sequence>MNFVDPESGAHTQAVESLWQKYKKRHKNEFGTARSLFKSYISDFVWRRKFDGSDIFFHLWSQISEIYVLTVSWHC</sequence>
<dbReference type="Proteomes" id="UP000887574">
    <property type="component" value="Unplaced"/>
</dbReference>
<keyword evidence="1" id="KW-1185">Reference proteome</keyword>
<dbReference type="WBParaSite" id="jg11621">
    <property type="protein sequence ID" value="jg11621"/>
    <property type="gene ID" value="jg11621"/>
</dbReference>